<dbReference type="GO" id="GO:0005886">
    <property type="term" value="C:plasma membrane"/>
    <property type="evidence" value="ECO:0007669"/>
    <property type="project" value="TreeGrafter"/>
</dbReference>
<dbReference type="RefSeq" id="WP_013708646.1">
    <property type="nucleotide sequence ID" value="NC_015389.1"/>
</dbReference>
<keyword evidence="4" id="KW-0808">Transferase</keyword>
<dbReference type="InterPro" id="IPR050187">
    <property type="entry name" value="Lipid_Phosphate_FormReg"/>
</dbReference>
<dbReference type="SUPFAM" id="SSF111331">
    <property type="entry name" value="NAD kinase/diacylglycerol kinase-like"/>
    <property type="match status" value="1"/>
</dbReference>
<comment type="cofactor">
    <cofactor evidence="1">
        <name>Mg(2+)</name>
        <dbReference type="ChEBI" id="CHEBI:18420"/>
    </cofactor>
</comment>
<sequence length="335" mass="36926">MMHRRENLGRTLIIANPRAHAGAADVVAADLQRFLELHHQDIVSFELVRTERPGHAAELACDAQGYDTVLALGGDGVVHEIVNGLMKQPMHSRPNLGLVPVGSGNDYARTLGMDPGASEDFAKLFCCERVSMDVGRIRFWDDLSEQSGASGGKGFSSEPHCEEFFVETFSVGLDAAIALGCAMLHERTGLKGHALYTVSGLDVFIRRYRRYPLSVSYDREKPREISALMLAVQIGPTYGSGYRVCPDADPADGLFDICCAQGGIPRAQAISLFLRSKNGRHIASKRIDLRRARRVELVLDSRDYPIQADGERIVARHLILESLPHALRVLRPLRT</sequence>
<evidence type="ECO:0000256" key="12">
    <source>
        <dbReference type="ARBA" id="ARBA00023264"/>
    </source>
</evidence>
<evidence type="ECO:0000256" key="8">
    <source>
        <dbReference type="ARBA" id="ARBA00022840"/>
    </source>
</evidence>
<keyword evidence="7 14" id="KW-0418">Kinase</keyword>
<dbReference type="Pfam" id="PF00781">
    <property type="entry name" value="DAGK_cat"/>
    <property type="match status" value="1"/>
</dbReference>
<gene>
    <name evidence="14" type="ordered locus">Corgl_0790</name>
</gene>
<dbReference type="InterPro" id="IPR001206">
    <property type="entry name" value="Diacylglycerol_kinase_cat_dom"/>
</dbReference>
<keyword evidence="3" id="KW-0444">Lipid biosynthesis</keyword>
<evidence type="ECO:0000256" key="4">
    <source>
        <dbReference type="ARBA" id="ARBA00022679"/>
    </source>
</evidence>
<accession>F2NBU4</accession>
<evidence type="ECO:0000256" key="3">
    <source>
        <dbReference type="ARBA" id="ARBA00022516"/>
    </source>
</evidence>
<dbReference type="KEGG" id="cgo:Corgl_0790"/>
<dbReference type="InterPro" id="IPR016064">
    <property type="entry name" value="NAD/diacylglycerol_kinase_sf"/>
</dbReference>
<evidence type="ECO:0000256" key="10">
    <source>
        <dbReference type="ARBA" id="ARBA00023098"/>
    </source>
</evidence>
<dbReference type="STRING" id="700015.Corgl_0790"/>
<dbReference type="InterPro" id="IPR045540">
    <property type="entry name" value="YegS/DAGK_C"/>
</dbReference>
<keyword evidence="12" id="KW-1208">Phospholipid metabolism</keyword>
<evidence type="ECO:0000256" key="9">
    <source>
        <dbReference type="ARBA" id="ARBA00022842"/>
    </source>
</evidence>
<dbReference type="Proteomes" id="UP000006851">
    <property type="component" value="Chromosome"/>
</dbReference>
<keyword evidence="6" id="KW-0547">Nucleotide-binding</keyword>
<comment type="similarity">
    <text evidence="2">Belongs to the diacylglycerol/lipid kinase family.</text>
</comment>
<organism evidence="14 15">
    <name type="scientific">Coriobacterium glomerans (strain ATCC 49209 / DSM 20642 / JCM 10262 / PW2)</name>
    <dbReference type="NCBI Taxonomy" id="700015"/>
    <lineage>
        <taxon>Bacteria</taxon>
        <taxon>Bacillati</taxon>
        <taxon>Actinomycetota</taxon>
        <taxon>Coriobacteriia</taxon>
        <taxon>Coriobacteriales</taxon>
        <taxon>Coriobacteriaceae</taxon>
        <taxon>Coriobacterium</taxon>
    </lineage>
</organism>
<evidence type="ECO:0000256" key="5">
    <source>
        <dbReference type="ARBA" id="ARBA00022723"/>
    </source>
</evidence>
<dbReference type="InterPro" id="IPR017438">
    <property type="entry name" value="ATP-NAD_kinase_N"/>
</dbReference>
<keyword evidence="15" id="KW-1185">Reference proteome</keyword>
<evidence type="ECO:0000256" key="1">
    <source>
        <dbReference type="ARBA" id="ARBA00001946"/>
    </source>
</evidence>
<dbReference type="HOGENOM" id="CLU_045532_1_1_11"/>
<dbReference type="NCBIfam" id="TIGR00147">
    <property type="entry name" value="YegS/Rv2252/BmrU family lipid kinase"/>
    <property type="match status" value="1"/>
</dbReference>
<evidence type="ECO:0000256" key="2">
    <source>
        <dbReference type="ARBA" id="ARBA00005983"/>
    </source>
</evidence>
<dbReference type="EMBL" id="CP002628">
    <property type="protein sequence ID" value="AEB06903.1"/>
    <property type="molecule type" value="Genomic_DNA"/>
</dbReference>
<dbReference type="AlphaFoldDB" id="F2NBU4"/>
<dbReference type="GO" id="GO:0005524">
    <property type="term" value="F:ATP binding"/>
    <property type="evidence" value="ECO:0007669"/>
    <property type="project" value="UniProtKB-KW"/>
</dbReference>
<dbReference type="Gene3D" id="2.60.200.40">
    <property type="match status" value="1"/>
</dbReference>
<dbReference type="InterPro" id="IPR005218">
    <property type="entry name" value="Diacylglycerol/lipid_kinase"/>
</dbReference>
<dbReference type="PANTHER" id="PTHR12358:SF106">
    <property type="entry name" value="LIPID KINASE YEGS"/>
    <property type="match status" value="1"/>
</dbReference>
<proteinExistence type="inferred from homology"/>
<evidence type="ECO:0000313" key="15">
    <source>
        <dbReference type="Proteomes" id="UP000006851"/>
    </source>
</evidence>
<keyword evidence="10" id="KW-0443">Lipid metabolism</keyword>
<dbReference type="GO" id="GO:0008654">
    <property type="term" value="P:phospholipid biosynthetic process"/>
    <property type="evidence" value="ECO:0007669"/>
    <property type="project" value="UniProtKB-KW"/>
</dbReference>
<keyword evidence="5" id="KW-0479">Metal-binding</keyword>
<dbReference type="eggNOG" id="COG1597">
    <property type="taxonomic scope" value="Bacteria"/>
</dbReference>
<keyword evidence="8" id="KW-0067">ATP-binding</keyword>
<evidence type="ECO:0000256" key="11">
    <source>
        <dbReference type="ARBA" id="ARBA00023209"/>
    </source>
</evidence>
<evidence type="ECO:0000256" key="7">
    <source>
        <dbReference type="ARBA" id="ARBA00022777"/>
    </source>
</evidence>
<name>F2NBU4_CORGP</name>
<evidence type="ECO:0000259" key="13">
    <source>
        <dbReference type="PROSITE" id="PS50146"/>
    </source>
</evidence>
<dbReference type="GO" id="GO:0046872">
    <property type="term" value="F:metal ion binding"/>
    <property type="evidence" value="ECO:0007669"/>
    <property type="project" value="UniProtKB-KW"/>
</dbReference>
<reference evidence="15" key="1">
    <citation type="journal article" date="2013" name="Stand. Genomic Sci.">
        <title>Complete genome sequence of Coriobacterium glomerans type strain (PW2(T)) from the midgut of Pyrrhocoris apterus L. (red soldier bug).</title>
        <authorList>
            <person name="Stackebrandt E."/>
            <person name="Zeytun A."/>
            <person name="Lapidus A."/>
            <person name="Nolan M."/>
            <person name="Lucas S."/>
            <person name="Hammon N."/>
            <person name="Deshpande S."/>
            <person name="Cheng J.F."/>
            <person name="Tapia R."/>
            <person name="Goodwin L.A."/>
            <person name="Pitluck S."/>
            <person name="Liolios K."/>
            <person name="Pagani I."/>
            <person name="Ivanova N."/>
            <person name="Mavromatis K."/>
            <person name="Mikhailova N."/>
            <person name="Huntemann M."/>
            <person name="Pati A."/>
            <person name="Chen A."/>
            <person name="Palaniappan K."/>
            <person name="Chang Y.J."/>
            <person name="Land M."/>
            <person name="Hauser L."/>
            <person name="Rohde M."/>
            <person name="Pukall R."/>
            <person name="Goker M."/>
            <person name="Detter J.C."/>
            <person name="Woyke T."/>
            <person name="Bristow J."/>
            <person name="Eisen J.A."/>
            <person name="Markowitz V."/>
            <person name="Hugenholtz P."/>
            <person name="Kyrpides N.C."/>
            <person name="Klenk H.P."/>
        </authorList>
    </citation>
    <scope>NUCLEOTIDE SEQUENCE</scope>
    <source>
        <strain evidence="15">ATCC 49209 / DSM 20642 / JCM 10262 / PW2</strain>
    </source>
</reference>
<dbReference type="SMART" id="SM00046">
    <property type="entry name" value="DAGKc"/>
    <property type="match status" value="1"/>
</dbReference>
<dbReference type="PANTHER" id="PTHR12358">
    <property type="entry name" value="SPHINGOSINE KINASE"/>
    <property type="match status" value="1"/>
</dbReference>
<keyword evidence="9" id="KW-0460">Magnesium</keyword>
<dbReference type="Pfam" id="PF19279">
    <property type="entry name" value="YegS_C"/>
    <property type="match status" value="1"/>
</dbReference>
<keyword evidence="11" id="KW-0594">Phospholipid biosynthesis</keyword>
<evidence type="ECO:0000313" key="14">
    <source>
        <dbReference type="EMBL" id="AEB06903.1"/>
    </source>
</evidence>
<evidence type="ECO:0000256" key="6">
    <source>
        <dbReference type="ARBA" id="ARBA00022741"/>
    </source>
</evidence>
<dbReference type="GO" id="GO:0004143">
    <property type="term" value="F:ATP-dependent diacylglycerol kinase activity"/>
    <property type="evidence" value="ECO:0007669"/>
    <property type="project" value="TreeGrafter"/>
</dbReference>
<protein>
    <submittedName>
        <fullName evidence="14">Diacylglycerol kinase catalytic region</fullName>
    </submittedName>
</protein>
<dbReference type="PROSITE" id="PS50146">
    <property type="entry name" value="DAGK"/>
    <property type="match status" value="1"/>
</dbReference>
<feature type="domain" description="DAGKc" evidence="13">
    <location>
        <begin position="6"/>
        <end position="141"/>
    </location>
</feature>
<dbReference type="Gene3D" id="3.40.50.10330">
    <property type="entry name" value="Probable inorganic polyphosphate/atp-NAD kinase, domain 1"/>
    <property type="match status" value="1"/>
</dbReference>